<evidence type="ECO:0000313" key="2">
    <source>
        <dbReference type="EMBL" id="CAL6111205.1"/>
    </source>
</evidence>
<reference evidence="2 3" key="2">
    <citation type="submission" date="2024-07" db="EMBL/GenBank/DDBJ databases">
        <authorList>
            <person name="Akdeniz Z."/>
        </authorList>
    </citation>
    <scope>NUCLEOTIDE SEQUENCE [LARGE SCALE GENOMIC DNA]</scope>
</reference>
<gene>
    <name evidence="1" type="ORF">HINF_LOCUS2956</name>
    <name evidence="2" type="ORF">HINF_LOCUS76285</name>
</gene>
<name>A0AA86TEM4_9EUKA</name>
<accession>A0AA86TEM4</accession>
<organism evidence="1">
    <name type="scientific">Hexamita inflata</name>
    <dbReference type="NCBI Taxonomy" id="28002"/>
    <lineage>
        <taxon>Eukaryota</taxon>
        <taxon>Metamonada</taxon>
        <taxon>Diplomonadida</taxon>
        <taxon>Hexamitidae</taxon>
        <taxon>Hexamitinae</taxon>
        <taxon>Hexamita</taxon>
    </lineage>
</organism>
<reference evidence="1" key="1">
    <citation type="submission" date="2023-06" db="EMBL/GenBank/DDBJ databases">
        <authorList>
            <person name="Kurt Z."/>
        </authorList>
    </citation>
    <scope>NUCLEOTIDE SEQUENCE</scope>
</reference>
<evidence type="ECO:0000313" key="3">
    <source>
        <dbReference type="Proteomes" id="UP001642409"/>
    </source>
</evidence>
<proteinExistence type="predicted"/>
<dbReference type="EMBL" id="CATOUU010000070">
    <property type="protein sequence ID" value="CAI9915311.1"/>
    <property type="molecule type" value="Genomic_DNA"/>
</dbReference>
<keyword evidence="3" id="KW-1185">Reference proteome</keyword>
<sequence>MTTKLQKLQEEYDKYMELANSFQEQPELHKDECKCSACQRQRYNEAIQKASRIKDQIYSEESRLRQQEYLLQEQERKEQLQKKIDQCNNAPKRICYARMTSSSQNQ</sequence>
<protein>
    <submittedName>
        <fullName evidence="2">Hypothetical_protein</fullName>
    </submittedName>
</protein>
<dbReference type="AlphaFoldDB" id="A0AA86TEM4"/>
<evidence type="ECO:0000313" key="1">
    <source>
        <dbReference type="EMBL" id="CAI9915311.1"/>
    </source>
</evidence>
<dbReference type="EMBL" id="CAXDID020000703">
    <property type="protein sequence ID" value="CAL6111205.1"/>
    <property type="molecule type" value="Genomic_DNA"/>
</dbReference>
<dbReference type="Proteomes" id="UP001642409">
    <property type="component" value="Unassembled WGS sequence"/>
</dbReference>
<comment type="caution">
    <text evidence="1">The sequence shown here is derived from an EMBL/GenBank/DDBJ whole genome shotgun (WGS) entry which is preliminary data.</text>
</comment>